<dbReference type="EMBL" id="JBHRZF010000061">
    <property type="protein sequence ID" value="MFC3860310.1"/>
    <property type="molecule type" value="Genomic_DNA"/>
</dbReference>
<organism evidence="1 2">
    <name type="scientific">Deinococcus antarcticus</name>
    <dbReference type="NCBI Taxonomy" id="1298767"/>
    <lineage>
        <taxon>Bacteria</taxon>
        <taxon>Thermotogati</taxon>
        <taxon>Deinococcota</taxon>
        <taxon>Deinococci</taxon>
        <taxon>Deinococcales</taxon>
        <taxon>Deinococcaceae</taxon>
        <taxon>Deinococcus</taxon>
    </lineage>
</organism>
<proteinExistence type="predicted"/>
<dbReference type="RefSeq" id="WP_380076462.1">
    <property type="nucleotide sequence ID" value="NZ_JBHRZF010000061.1"/>
</dbReference>
<reference evidence="2" key="1">
    <citation type="journal article" date="2019" name="Int. J. Syst. Evol. Microbiol.">
        <title>The Global Catalogue of Microorganisms (GCM) 10K type strain sequencing project: providing services to taxonomists for standard genome sequencing and annotation.</title>
        <authorList>
            <consortium name="The Broad Institute Genomics Platform"/>
            <consortium name="The Broad Institute Genome Sequencing Center for Infectious Disease"/>
            <person name="Wu L."/>
            <person name="Ma J."/>
        </authorList>
    </citation>
    <scope>NUCLEOTIDE SEQUENCE [LARGE SCALE GENOMIC DNA]</scope>
    <source>
        <strain evidence="2">CCTCC AB 2013263</strain>
    </source>
</reference>
<evidence type="ECO:0000313" key="1">
    <source>
        <dbReference type="EMBL" id="MFC3860310.1"/>
    </source>
</evidence>
<name>A0ABV8A4H0_9DEIO</name>
<gene>
    <name evidence="1" type="ORF">ACFOPQ_05965</name>
</gene>
<accession>A0ABV8A4H0</accession>
<protein>
    <submittedName>
        <fullName evidence="1">Uncharacterized protein</fullName>
    </submittedName>
</protein>
<evidence type="ECO:0000313" key="2">
    <source>
        <dbReference type="Proteomes" id="UP001595748"/>
    </source>
</evidence>
<dbReference type="Proteomes" id="UP001595748">
    <property type="component" value="Unassembled WGS sequence"/>
</dbReference>
<sequence length="239" mass="25846">MTIGNFTAKVVSVGADGRSLTLDQTPGTSLTEGTPVLRDVKAMRSAEDIDPKANKLGDFAISPTPGAPRFQECKLSSKKDKNAECTGEYDQVLQDYKNYFTDYLLGISDNELEELVPLSMSPASTAPLDNQIRRISAADLGRLMGSGGSGKRPSGILIVDGDVTHPVHIQFDGFIYFRGSVKKFNGNMDVDGAIAVRGTSDSNGNMNINYDAVKLRKLMLNATGGMPQFKADSSTWRQR</sequence>
<comment type="caution">
    <text evidence="1">The sequence shown here is derived from an EMBL/GenBank/DDBJ whole genome shotgun (WGS) entry which is preliminary data.</text>
</comment>
<keyword evidence="2" id="KW-1185">Reference proteome</keyword>